<dbReference type="InterPro" id="IPR002733">
    <property type="entry name" value="AMMECR1_domain"/>
</dbReference>
<dbReference type="Proteomes" id="UP001432202">
    <property type="component" value="Chromosome"/>
</dbReference>
<evidence type="ECO:0000259" key="2">
    <source>
        <dbReference type="PROSITE" id="PS51112"/>
    </source>
</evidence>
<reference evidence="3 4" key="1">
    <citation type="submission" date="2024-02" db="EMBL/GenBank/DDBJ databases">
        <title>STSV induces naive adaptation in Sulfolobus.</title>
        <authorList>
            <person name="Xiang X."/>
            <person name="Song M."/>
        </authorList>
    </citation>
    <scope>NUCLEOTIDE SEQUENCE [LARGE SCALE GENOMIC DNA]</scope>
    <source>
        <strain evidence="3 4">RT2</strain>
    </source>
</reference>
<dbReference type="HAMAP" id="MF_00645">
    <property type="entry name" value="AMMECR1"/>
    <property type="match status" value="1"/>
</dbReference>
<evidence type="ECO:0000313" key="4">
    <source>
        <dbReference type="Proteomes" id="UP001432202"/>
    </source>
</evidence>
<dbReference type="NCBIfam" id="TIGR04335">
    <property type="entry name" value="AmmeMemoSam_A"/>
    <property type="match status" value="1"/>
</dbReference>
<keyword evidence="4" id="KW-1185">Reference proteome</keyword>
<dbReference type="GeneID" id="89337248"/>
<protein>
    <recommendedName>
        <fullName evidence="1">Protein V6M85_10725</fullName>
    </recommendedName>
</protein>
<dbReference type="InterPro" id="IPR023472">
    <property type="entry name" value="Uncharacterised_MJ0810"/>
</dbReference>
<dbReference type="InterPro" id="IPR036071">
    <property type="entry name" value="AMMECR1_dom_sf"/>
</dbReference>
<dbReference type="AlphaFoldDB" id="A0AAX4KYG5"/>
<dbReference type="NCBIfam" id="TIGR00296">
    <property type="entry name" value="TIGR00296 family protein"/>
    <property type="match status" value="1"/>
</dbReference>
<name>A0AAX4KYG5_9CREN</name>
<feature type="domain" description="AMMECR1" evidence="2">
    <location>
        <begin position="15"/>
        <end position="209"/>
    </location>
</feature>
<evidence type="ECO:0000313" key="3">
    <source>
        <dbReference type="EMBL" id="WWQ59930.1"/>
    </source>
</evidence>
<dbReference type="PANTHER" id="PTHR13016">
    <property type="entry name" value="AMMECR1 HOMOLOG"/>
    <property type="match status" value="1"/>
</dbReference>
<dbReference type="InterPro" id="IPR027623">
    <property type="entry name" value="AmmeMemoSam_A"/>
</dbReference>
<dbReference type="InterPro" id="IPR023473">
    <property type="entry name" value="AMMECR1"/>
</dbReference>
<dbReference type="PROSITE" id="PS51112">
    <property type="entry name" value="AMMECR1"/>
    <property type="match status" value="1"/>
</dbReference>
<sequence length="227" mass="25721">MMQEDLVQIQELNKEIGRLLIEIARKAIKEKFNLDRLNLEEYNNPILNKKGLAFVTLEKINGNTTSLRGCIGYIEAVASLKQIVASAAKASAFSDPRFYPLQRDELSQIVVEVTILTKPEEIRVKDRWELPKVIKVGEDGLIIEKGILYSGLLLPQVPKEYCWDAETFLAETCIKASLEPDCWLDNSVKVKRFNGIIFRESNPNGDDVLVIRPNEVKCKLGDLLTVF</sequence>
<organism evidence="3 4">
    <name type="scientific">Sulfolobus tengchongensis</name>
    <dbReference type="NCBI Taxonomy" id="207809"/>
    <lineage>
        <taxon>Archaea</taxon>
        <taxon>Thermoproteota</taxon>
        <taxon>Thermoprotei</taxon>
        <taxon>Sulfolobales</taxon>
        <taxon>Sulfolobaceae</taxon>
        <taxon>Sulfolobus</taxon>
    </lineage>
</organism>
<evidence type="ECO:0000256" key="1">
    <source>
        <dbReference type="HAMAP-Rule" id="MF_00645"/>
    </source>
</evidence>
<dbReference type="EMBL" id="CP146016">
    <property type="protein sequence ID" value="WWQ59930.1"/>
    <property type="molecule type" value="Genomic_DNA"/>
</dbReference>
<dbReference type="PANTHER" id="PTHR13016:SF0">
    <property type="entry name" value="AMME SYNDROME CANDIDATE GENE 1 PROTEIN"/>
    <property type="match status" value="1"/>
</dbReference>
<gene>
    <name evidence="3" type="primary">amrA</name>
    <name evidence="3" type="ORF">V6M85_10725</name>
</gene>
<dbReference type="Pfam" id="PF01871">
    <property type="entry name" value="AMMECR1"/>
    <property type="match status" value="1"/>
</dbReference>
<proteinExistence type="inferred from homology"/>
<dbReference type="Gene3D" id="3.30.1490.150">
    <property type="entry name" value="Hypothetical protein ph0010, domain 2"/>
    <property type="match status" value="1"/>
</dbReference>
<accession>A0AAX4KYG5</accession>
<dbReference type="InterPro" id="IPR027485">
    <property type="entry name" value="AMMECR1_N"/>
</dbReference>
<dbReference type="RefSeq" id="WP_338599819.1">
    <property type="nucleotide sequence ID" value="NZ_CP146016.1"/>
</dbReference>
<dbReference type="Gene3D" id="3.30.700.20">
    <property type="entry name" value="Hypothetical protein ph0010, domain 1"/>
    <property type="match status" value="1"/>
</dbReference>
<dbReference type="SUPFAM" id="SSF143447">
    <property type="entry name" value="AMMECR1-like"/>
    <property type="match status" value="1"/>
</dbReference>